<evidence type="ECO:0000313" key="1">
    <source>
        <dbReference type="EMBL" id="CAG7894063.1"/>
    </source>
</evidence>
<protein>
    <submittedName>
        <fullName evidence="1">Uncharacterized protein</fullName>
    </submittedName>
</protein>
<evidence type="ECO:0000313" key="2">
    <source>
        <dbReference type="Proteomes" id="UP000694005"/>
    </source>
</evidence>
<organism evidence="1 2">
    <name type="scientific">Brassica campestris</name>
    <name type="common">Field mustard</name>
    <dbReference type="NCBI Taxonomy" id="3711"/>
    <lineage>
        <taxon>Eukaryota</taxon>
        <taxon>Viridiplantae</taxon>
        <taxon>Streptophyta</taxon>
        <taxon>Embryophyta</taxon>
        <taxon>Tracheophyta</taxon>
        <taxon>Spermatophyta</taxon>
        <taxon>Magnoliopsida</taxon>
        <taxon>eudicotyledons</taxon>
        <taxon>Gunneridae</taxon>
        <taxon>Pentapetalae</taxon>
        <taxon>rosids</taxon>
        <taxon>malvids</taxon>
        <taxon>Brassicales</taxon>
        <taxon>Brassicaceae</taxon>
        <taxon>Brassiceae</taxon>
        <taxon>Brassica</taxon>
    </lineage>
</organism>
<dbReference type="Proteomes" id="UP000694005">
    <property type="component" value="Chromosome A02"/>
</dbReference>
<accession>A0A8D9H6S7</accession>
<proteinExistence type="predicted"/>
<name>A0A8D9H6S7_BRACM</name>
<dbReference type="Gramene" id="A02p30150.2_BraZ1">
    <property type="protein sequence ID" value="A02p30150.2_BraZ1.CDS"/>
    <property type="gene ID" value="A02g30150.2_BraZ1"/>
</dbReference>
<gene>
    <name evidence="1" type="ORF">BRAPAZ1V2_A02P30150.2</name>
</gene>
<dbReference type="EMBL" id="LS974618">
    <property type="protein sequence ID" value="CAG7894063.1"/>
    <property type="molecule type" value="Genomic_DNA"/>
</dbReference>
<reference evidence="1 2" key="1">
    <citation type="submission" date="2021-07" db="EMBL/GenBank/DDBJ databases">
        <authorList>
            <consortium name="Genoscope - CEA"/>
            <person name="William W."/>
        </authorList>
    </citation>
    <scope>NUCLEOTIDE SEQUENCE [LARGE SCALE GENOMIC DNA]</scope>
</reference>
<sequence length="71" mass="8901">MCKFSLYVKTKILIRLNIFDQEDFWKTYEILMENLCKTHGRLMEDFDLDFWKTYGRLLEDLWKTLRRLMED</sequence>
<dbReference type="AlphaFoldDB" id="A0A8D9H6S7"/>